<organism evidence="1 2">
    <name type="scientific">Dietzia cinnamea</name>
    <dbReference type="NCBI Taxonomy" id="321318"/>
    <lineage>
        <taxon>Bacteria</taxon>
        <taxon>Bacillati</taxon>
        <taxon>Actinomycetota</taxon>
        <taxon>Actinomycetes</taxon>
        <taxon>Mycobacteriales</taxon>
        <taxon>Dietziaceae</taxon>
        <taxon>Dietzia</taxon>
    </lineage>
</organism>
<gene>
    <name evidence="1" type="ORF">EDD19_1408</name>
</gene>
<evidence type="ECO:0000313" key="2">
    <source>
        <dbReference type="Proteomes" id="UP000295805"/>
    </source>
</evidence>
<protein>
    <submittedName>
        <fullName evidence="1">Uncharacterized protein</fullName>
    </submittedName>
</protein>
<reference evidence="1 2" key="1">
    <citation type="submission" date="2019-03" db="EMBL/GenBank/DDBJ databases">
        <title>Root nodule microbial communities of legume samples collected from USA, Mexico and Botswana.</title>
        <authorList>
            <person name="Hirsch A."/>
        </authorList>
    </citation>
    <scope>NUCLEOTIDE SEQUENCE [LARGE SCALE GENOMIC DNA]</scope>
    <source>
        <strain evidence="1 2">55</strain>
    </source>
</reference>
<dbReference type="Proteomes" id="UP000295805">
    <property type="component" value="Unassembled WGS sequence"/>
</dbReference>
<dbReference type="RefSeq" id="WP_407935086.1">
    <property type="nucleotide sequence ID" value="NZ_CP143053.1"/>
</dbReference>
<dbReference type="EMBL" id="SMCX01000040">
    <property type="protein sequence ID" value="TCW19382.1"/>
    <property type="molecule type" value="Genomic_DNA"/>
</dbReference>
<accession>A0A4V2W7E3</accession>
<evidence type="ECO:0000313" key="1">
    <source>
        <dbReference type="EMBL" id="TCW19382.1"/>
    </source>
</evidence>
<proteinExistence type="predicted"/>
<dbReference type="GeneID" id="89532201"/>
<name>A0A4V2W7E3_9ACTN</name>
<sequence>MAKSDLKARPVFHRTRDSIEAHLTVVFAALAVARYLQNITGVSIKKIVSTLEPLRTIVVAIGDHEMVVEPSINEDARKLIDAINAGH</sequence>
<dbReference type="AlphaFoldDB" id="A0A4V2W7E3"/>
<comment type="caution">
    <text evidence="1">The sequence shown here is derived from an EMBL/GenBank/DDBJ whole genome shotgun (WGS) entry which is preliminary data.</text>
</comment>